<evidence type="ECO:0000313" key="2">
    <source>
        <dbReference type="EMBL" id="MBB3154730.1"/>
    </source>
</evidence>
<protein>
    <submittedName>
        <fullName evidence="2">Flp pilus assembly protein TadB</fullName>
    </submittedName>
</protein>
<feature type="transmembrane region" description="Helical" evidence="1">
    <location>
        <begin position="20"/>
        <end position="46"/>
    </location>
</feature>
<comment type="caution">
    <text evidence="2">The sequence shown here is derived from an EMBL/GenBank/DDBJ whole genome shotgun (WGS) entry which is preliminary data.</text>
</comment>
<evidence type="ECO:0000256" key="1">
    <source>
        <dbReference type="SAM" id="Phobius"/>
    </source>
</evidence>
<feature type="transmembrane region" description="Helical" evidence="1">
    <location>
        <begin position="58"/>
        <end position="79"/>
    </location>
</feature>
<keyword evidence="1" id="KW-1133">Transmembrane helix</keyword>
<accession>A0A7W5CBN8</accession>
<organism evidence="2 3">
    <name type="scientific">Paenibacillus endophyticus</name>
    <dbReference type="NCBI Taxonomy" id="1294268"/>
    <lineage>
        <taxon>Bacteria</taxon>
        <taxon>Bacillati</taxon>
        <taxon>Bacillota</taxon>
        <taxon>Bacilli</taxon>
        <taxon>Bacillales</taxon>
        <taxon>Paenibacillaceae</taxon>
        <taxon>Paenibacillus</taxon>
    </lineage>
</organism>
<dbReference type="AlphaFoldDB" id="A0A7W5CBN8"/>
<gene>
    <name evidence="2" type="ORF">FHS16_004812</name>
</gene>
<dbReference type="EMBL" id="JACHXW010000018">
    <property type="protein sequence ID" value="MBB3154730.1"/>
    <property type="molecule type" value="Genomic_DNA"/>
</dbReference>
<keyword evidence="1" id="KW-0472">Membrane</keyword>
<name>A0A7W5CBN8_9BACL</name>
<sequence length="81" mass="9370">MMISSKNDPLWYLIVIRGVILIFIITLLVSPNLLIITPLLMVAFIAKGVRLWKDRRRFSMISLAFAALFLLIEILYLNLVH</sequence>
<evidence type="ECO:0000313" key="3">
    <source>
        <dbReference type="Proteomes" id="UP000518605"/>
    </source>
</evidence>
<dbReference type="Proteomes" id="UP000518605">
    <property type="component" value="Unassembled WGS sequence"/>
</dbReference>
<reference evidence="2 3" key="1">
    <citation type="submission" date="2020-08" db="EMBL/GenBank/DDBJ databases">
        <title>Genomic Encyclopedia of Type Strains, Phase III (KMG-III): the genomes of soil and plant-associated and newly described type strains.</title>
        <authorList>
            <person name="Whitman W."/>
        </authorList>
    </citation>
    <scope>NUCLEOTIDE SEQUENCE [LARGE SCALE GENOMIC DNA]</scope>
    <source>
        <strain evidence="2 3">CECT 8234</strain>
    </source>
</reference>
<keyword evidence="3" id="KW-1185">Reference proteome</keyword>
<keyword evidence="1" id="KW-0812">Transmembrane</keyword>
<proteinExistence type="predicted"/>